<dbReference type="AlphaFoldDB" id="A0A1I7UWF2"/>
<protein>
    <submittedName>
        <fullName evidence="3">Apple domain-containing protein</fullName>
    </submittedName>
</protein>
<accession>A0A1I7UWF2</accession>
<reference evidence="3" key="1">
    <citation type="submission" date="2016-11" db="UniProtKB">
        <authorList>
            <consortium name="WormBaseParasite"/>
        </authorList>
    </citation>
    <scope>IDENTIFICATION</scope>
</reference>
<name>A0A1I7UWF2_9PELO</name>
<organism evidence="2 3">
    <name type="scientific">Caenorhabditis tropicalis</name>
    <dbReference type="NCBI Taxonomy" id="1561998"/>
    <lineage>
        <taxon>Eukaryota</taxon>
        <taxon>Metazoa</taxon>
        <taxon>Ecdysozoa</taxon>
        <taxon>Nematoda</taxon>
        <taxon>Chromadorea</taxon>
        <taxon>Rhabditida</taxon>
        <taxon>Rhabditina</taxon>
        <taxon>Rhabditomorpha</taxon>
        <taxon>Rhabditoidea</taxon>
        <taxon>Rhabditidae</taxon>
        <taxon>Peloderinae</taxon>
        <taxon>Caenorhabditis</taxon>
    </lineage>
</organism>
<keyword evidence="2" id="KW-1185">Reference proteome</keyword>
<dbReference type="Proteomes" id="UP000095282">
    <property type="component" value="Unplaced"/>
</dbReference>
<proteinExistence type="predicted"/>
<feature type="chain" id="PRO_5009309466" evidence="1">
    <location>
        <begin position="21"/>
        <end position="144"/>
    </location>
</feature>
<feature type="signal peptide" evidence="1">
    <location>
        <begin position="1"/>
        <end position="20"/>
    </location>
</feature>
<sequence length="144" mass="16493">MKTLLSLFLLLLAFVGLARSVLIQSGYQFYVKPNVQPTIFEGTIPQGLAPTPTYYCIQKCSNDPTCVLGYYVYKTKMCRLYPLVPDLDLIPYPNITGPYQTKVALLLKVDDTKLDFFKQTNTLGNKKFKYIMSDNLFQVREVQE</sequence>
<evidence type="ECO:0000313" key="3">
    <source>
        <dbReference type="WBParaSite" id="Csp11.Scaffold630.g20021.t1"/>
    </source>
</evidence>
<evidence type="ECO:0000313" key="2">
    <source>
        <dbReference type="Proteomes" id="UP000095282"/>
    </source>
</evidence>
<evidence type="ECO:0000256" key="1">
    <source>
        <dbReference type="SAM" id="SignalP"/>
    </source>
</evidence>
<dbReference type="WBParaSite" id="Csp11.Scaffold630.g20021.t1">
    <property type="protein sequence ID" value="Csp11.Scaffold630.g20021.t1"/>
    <property type="gene ID" value="Csp11.Scaffold630.g20021"/>
</dbReference>
<keyword evidence="1" id="KW-0732">Signal</keyword>